<feature type="compositionally biased region" description="Polar residues" evidence="1">
    <location>
        <begin position="127"/>
        <end position="144"/>
    </location>
</feature>
<evidence type="ECO:0000313" key="2">
    <source>
        <dbReference type="EMBL" id="VAW08633.1"/>
    </source>
</evidence>
<dbReference type="AlphaFoldDB" id="A0A3B0SXD5"/>
<evidence type="ECO:0000256" key="1">
    <source>
        <dbReference type="SAM" id="MobiDB-lite"/>
    </source>
</evidence>
<dbReference type="InterPro" id="IPR036278">
    <property type="entry name" value="Sialidase_sf"/>
</dbReference>
<reference evidence="2" key="1">
    <citation type="submission" date="2018-06" db="EMBL/GenBank/DDBJ databases">
        <authorList>
            <person name="Zhirakovskaya E."/>
        </authorList>
    </citation>
    <scope>NUCLEOTIDE SEQUENCE</scope>
</reference>
<dbReference type="SUPFAM" id="SSF50939">
    <property type="entry name" value="Sialidases"/>
    <property type="match status" value="1"/>
</dbReference>
<dbReference type="EMBL" id="UOEK01000477">
    <property type="protein sequence ID" value="VAW08633.1"/>
    <property type="molecule type" value="Genomic_DNA"/>
</dbReference>
<feature type="non-terminal residue" evidence="2">
    <location>
        <position position="562"/>
    </location>
</feature>
<feature type="region of interest" description="Disordered" evidence="1">
    <location>
        <begin position="125"/>
        <end position="163"/>
    </location>
</feature>
<accession>A0A3B0SXD5</accession>
<protein>
    <submittedName>
        <fullName evidence="2">Uncharacterized protein</fullName>
    </submittedName>
</protein>
<feature type="compositionally biased region" description="Low complexity" evidence="1">
    <location>
        <begin position="149"/>
        <end position="163"/>
    </location>
</feature>
<sequence>MGGDICGRISQQARAVEPVFRAVRVGVAIASLGSRADIVVPSQIVPTRLAPFVLVTFRGDSCVETSQEREKRWLLRYVCSNEELGYGRDFERSTAMTSSRMKVRTKMAVFATVVAMVVAACGGSAEPETSTTAAPQSGGSTSAVPATIAEPVPSSTSTTESPAAVPVRGVDWESVDPGFAPFAAAVVGDRLWVSGRNRLTSGSTEESELVLAFTDDGRTWERVDLAALGMPVRVGPLGSAAVYGQSTLANVDEELYGILAPSSVGGVSAEGAPGDMWLVTTAGAADGEVVAFGPAATGMDQRIGEPDRIDPKALKYTNYSDFRVNGFGGIAGRDGQIHIAIDGQRWAPKNTTDSDVTVFTLLDAELENVYNENKFGGGFIEYAGIAALGDNYVLVGRRGGRPRVLFSYVSIDGVDWLEAEAEPPEGEWAEVLDLATNSTRLVAAGSERPSWGDLVTEDFPVSWWSDDGFEWNRVKLPLQVAVAMRAVGAVWTGSEFLLVGETGAGRKSIAAIWESSDGVDWSELATAELPQMTSNDVVMWGDRVVVVGTARKSGVVAFTPPL</sequence>
<organism evidence="2">
    <name type="scientific">hydrothermal vent metagenome</name>
    <dbReference type="NCBI Taxonomy" id="652676"/>
    <lineage>
        <taxon>unclassified sequences</taxon>
        <taxon>metagenomes</taxon>
        <taxon>ecological metagenomes</taxon>
    </lineage>
</organism>
<proteinExistence type="predicted"/>
<name>A0A3B0SXD5_9ZZZZ</name>
<gene>
    <name evidence="2" type="ORF">MNBD_ACTINO02-2092</name>
</gene>